<keyword evidence="3" id="KW-1185">Reference proteome</keyword>
<dbReference type="EMBL" id="OU899035">
    <property type="protein sequence ID" value="CAH1720480.1"/>
    <property type="molecule type" value="Genomic_DNA"/>
</dbReference>
<evidence type="ECO:0000256" key="1">
    <source>
        <dbReference type="SAM" id="MobiDB-lite"/>
    </source>
</evidence>
<name>A0A9P0NGX8_APHGO</name>
<proteinExistence type="predicted"/>
<feature type="compositionally biased region" description="Polar residues" evidence="1">
    <location>
        <begin position="1"/>
        <end position="15"/>
    </location>
</feature>
<feature type="compositionally biased region" description="Low complexity" evidence="1">
    <location>
        <begin position="30"/>
        <end position="42"/>
    </location>
</feature>
<feature type="region of interest" description="Disordered" evidence="1">
    <location>
        <begin position="1"/>
        <end position="46"/>
    </location>
</feature>
<evidence type="ECO:0000313" key="3">
    <source>
        <dbReference type="Proteomes" id="UP001154329"/>
    </source>
</evidence>
<organism evidence="2 3">
    <name type="scientific">Aphis gossypii</name>
    <name type="common">Cotton aphid</name>
    <dbReference type="NCBI Taxonomy" id="80765"/>
    <lineage>
        <taxon>Eukaryota</taxon>
        <taxon>Metazoa</taxon>
        <taxon>Ecdysozoa</taxon>
        <taxon>Arthropoda</taxon>
        <taxon>Hexapoda</taxon>
        <taxon>Insecta</taxon>
        <taxon>Pterygota</taxon>
        <taxon>Neoptera</taxon>
        <taxon>Paraneoptera</taxon>
        <taxon>Hemiptera</taxon>
        <taxon>Sternorrhyncha</taxon>
        <taxon>Aphidomorpha</taxon>
        <taxon>Aphidoidea</taxon>
        <taxon>Aphididae</taxon>
        <taxon>Aphidini</taxon>
        <taxon>Aphis</taxon>
        <taxon>Aphis</taxon>
    </lineage>
</organism>
<dbReference type="AlphaFoldDB" id="A0A9P0NGX8"/>
<gene>
    <name evidence="2" type="ORF">APHIGO_LOCUS4006</name>
</gene>
<protein>
    <submittedName>
        <fullName evidence="2">Uncharacterized protein</fullName>
    </submittedName>
</protein>
<accession>A0A9P0NGX8</accession>
<evidence type="ECO:0000313" key="2">
    <source>
        <dbReference type="EMBL" id="CAH1720480.1"/>
    </source>
</evidence>
<sequence length="269" mass="29277">MNRNPTGISPKNTKNPPIPTYPPLKTKNGSSSTQTSTSSYTSPYKTVPTLKSTKTVIVQGTDRNTGGPSTPTSNLVSRIAIKTPLPLPTQTALSSDNTHTIDTIALHTNINTSTNDQSIISSSNITNNNNINYSSAAVAMEKTPSHEQALVFNSIDGIPQKEYILAVGKIVSPKNITFISRISNNRFCIFLSSKQILDNLMQTTQSININEQTIPIRRLLNPAKRYIISNVCPSIPNHAIIEALKNIDIVPISQINHLKAGINIEGYET</sequence>
<dbReference type="Proteomes" id="UP001154329">
    <property type="component" value="Chromosome 2"/>
</dbReference>
<reference evidence="2" key="1">
    <citation type="submission" date="2022-02" db="EMBL/GenBank/DDBJ databases">
        <authorList>
            <person name="King R."/>
        </authorList>
    </citation>
    <scope>NUCLEOTIDE SEQUENCE</scope>
</reference>
<reference evidence="2" key="2">
    <citation type="submission" date="2022-10" db="EMBL/GenBank/DDBJ databases">
        <authorList>
            <consortium name="ENA_rothamsted_submissions"/>
            <consortium name="culmorum"/>
            <person name="King R."/>
        </authorList>
    </citation>
    <scope>NUCLEOTIDE SEQUENCE</scope>
</reference>